<dbReference type="InterPro" id="IPR003439">
    <property type="entry name" value="ABC_transporter-like_ATP-bd"/>
</dbReference>
<evidence type="ECO:0000256" key="4">
    <source>
        <dbReference type="ARBA" id="ARBA00022741"/>
    </source>
</evidence>
<proteinExistence type="predicted"/>
<keyword evidence="5 11" id="KW-0067">ATP-binding</keyword>
<dbReference type="SUPFAM" id="SSF90123">
    <property type="entry name" value="ABC transporter transmembrane region"/>
    <property type="match status" value="1"/>
</dbReference>
<evidence type="ECO:0000256" key="5">
    <source>
        <dbReference type="ARBA" id="ARBA00022840"/>
    </source>
</evidence>
<dbReference type="InterPro" id="IPR039421">
    <property type="entry name" value="Type_1_exporter"/>
</dbReference>
<keyword evidence="6 8" id="KW-1133">Transmembrane helix</keyword>
<dbReference type="GO" id="GO:0005886">
    <property type="term" value="C:plasma membrane"/>
    <property type="evidence" value="ECO:0007669"/>
    <property type="project" value="UniProtKB-SubCell"/>
</dbReference>
<gene>
    <name evidence="11" type="ORF">SAMN05421791_101186</name>
</gene>
<comment type="subcellular location">
    <subcellularLocation>
        <location evidence="1">Cell membrane</location>
        <topology evidence="1">Multi-pass membrane protein</topology>
    </subcellularLocation>
</comment>
<keyword evidence="2" id="KW-0813">Transport</keyword>
<dbReference type="GO" id="GO:0016887">
    <property type="term" value="F:ATP hydrolysis activity"/>
    <property type="evidence" value="ECO:0007669"/>
    <property type="project" value="InterPro"/>
</dbReference>
<reference evidence="11 12" key="1">
    <citation type="submission" date="2016-10" db="EMBL/GenBank/DDBJ databases">
        <authorList>
            <person name="de Groot N.N."/>
        </authorList>
    </citation>
    <scope>NUCLEOTIDE SEQUENCE [LARGE SCALE GENOMIC DNA]</scope>
    <source>
        <strain evidence="11 12">ATCC BAA-466</strain>
    </source>
</reference>
<dbReference type="PROSITE" id="PS50893">
    <property type="entry name" value="ABC_TRANSPORTER_2"/>
    <property type="match status" value="1"/>
</dbReference>
<feature type="domain" description="ABC transmembrane type-1" evidence="10">
    <location>
        <begin position="36"/>
        <end position="321"/>
    </location>
</feature>
<keyword evidence="3 8" id="KW-0812">Transmembrane</keyword>
<dbReference type="GO" id="GO:0005524">
    <property type="term" value="F:ATP binding"/>
    <property type="evidence" value="ECO:0007669"/>
    <property type="project" value="UniProtKB-KW"/>
</dbReference>
<dbReference type="InterPro" id="IPR011527">
    <property type="entry name" value="ABC1_TM_dom"/>
</dbReference>
<evidence type="ECO:0000256" key="7">
    <source>
        <dbReference type="ARBA" id="ARBA00023136"/>
    </source>
</evidence>
<dbReference type="GO" id="GO:0005737">
    <property type="term" value="C:cytoplasm"/>
    <property type="evidence" value="ECO:0007669"/>
    <property type="project" value="UniProtKB-ARBA"/>
</dbReference>
<evidence type="ECO:0000259" key="9">
    <source>
        <dbReference type="PROSITE" id="PS50893"/>
    </source>
</evidence>
<dbReference type="STRING" id="120956.SAMN05421791_101186"/>
<dbReference type="RefSeq" id="WP_090288890.1">
    <property type="nucleotide sequence ID" value="NZ_FNCK01000001.1"/>
</dbReference>
<dbReference type="InterPro" id="IPR017871">
    <property type="entry name" value="ABC_transporter-like_CS"/>
</dbReference>
<dbReference type="InterPro" id="IPR027417">
    <property type="entry name" value="P-loop_NTPase"/>
</dbReference>
<dbReference type="Gene3D" id="1.20.1560.10">
    <property type="entry name" value="ABC transporter type 1, transmembrane domain"/>
    <property type="match status" value="1"/>
</dbReference>
<name>A0A1G7PAV9_9LACT</name>
<dbReference type="SUPFAM" id="SSF52540">
    <property type="entry name" value="P-loop containing nucleoside triphosphate hydrolases"/>
    <property type="match status" value="1"/>
</dbReference>
<dbReference type="CDD" id="cd18544">
    <property type="entry name" value="ABC_6TM_TmrA_like"/>
    <property type="match status" value="1"/>
</dbReference>
<dbReference type="Gene3D" id="3.40.50.300">
    <property type="entry name" value="P-loop containing nucleotide triphosphate hydrolases"/>
    <property type="match status" value="1"/>
</dbReference>
<dbReference type="PROSITE" id="PS50929">
    <property type="entry name" value="ABC_TM1F"/>
    <property type="match status" value="1"/>
</dbReference>
<dbReference type="CDD" id="cd03254">
    <property type="entry name" value="ABCC_Glucan_exporter_like"/>
    <property type="match status" value="1"/>
</dbReference>
<evidence type="ECO:0000256" key="2">
    <source>
        <dbReference type="ARBA" id="ARBA00022448"/>
    </source>
</evidence>
<evidence type="ECO:0000256" key="6">
    <source>
        <dbReference type="ARBA" id="ARBA00022989"/>
    </source>
</evidence>
<dbReference type="InterPro" id="IPR036640">
    <property type="entry name" value="ABC1_TM_sf"/>
</dbReference>
<dbReference type="Pfam" id="PF00005">
    <property type="entry name" value="ABC_tran"/>
    <property type="match status" value="1"/>
</dbReference>
<protein>
    <submittedName>
        <fullName evidence="11">ATP-binding cassette, subfamily B</fullName>
    </submittedName>
</protein>
<dbReference type="AlphaFoldDB" id="A0A1G7PAV9"/>
<dbReference type="FunFam" id="3.40.50.300:FF:000604">
    <property type="entry name" value="ABC transporter B family member 28"/>
    <property type="match status" value="1"/>
</dbReference>
<evidence type="ECO:0000256" key="8">
    <source>
        <dbReference type="SAM" id="Phobius"/>
    </source>
</evidence>
<dbReference type="PANTHER" id="PTHR43394:SF1">
    <property type="entry name" value="ATP-BINDING CASSETTE SUB-FAMILY B MEMBER 10, MITOCHONDRIAL"/>
    <property type="match status" value="1"/>
</dbReference>
<dbReference type="Proteomes" id="UP000199708">
    <property type="component" value="Unassembled WGS sequence"/>
</dbReference>
<evidence type="ECO:0000256" key="1">
    <source>
        <dbReference type="ARBA" id="ARBA00004651"/>
    </source>
</evidence>
<evidence type="ECO:0000256" key="3">
    <source>
        <dbReference type="ARBA" id="ARBA00022692"/>
    </source>
</evidence>
<dbReference type="OrthoDB" id="9770415at2"/>
<organism evidence="11 12">
    <name type="scientific">Facklamia miroungae</name>
    <dbReference type="NCBI Taxonomy" id="120956"/>
    <lineage>
        <taxon>Bacteria</taxon>
        <taxon>Bacillati</taxon>
        <taxon>Bacillota</taxon>
        <taxon>Bacilli</taxon>
        <taxon>Lactobacillales</taxon>
        <taxon>Aerococcaceae</taxon>
        <taxon>Facklamia</taxon>
    </lineage>
</organism>
<sequence length="594" mass="67931">MKKNKTTRQTKFTLKEQADILRYLFSFASHQWWRFLISVIAMVSSSAIAAYLPIIIKRYLDRISAGQVTDFSMTMQVALTYLGLLFIRMILLYAKDFYFFMASEYTVAAMRNRLYSKLGRLSMNYFNQTPNGEVVSRITNDTETIKEFWNVFLTFFDGFINAVTVGTAMFSLHAGISWMFIAFLPLVFVLIYIYQKISTVVYRKMRSALARVNAKLAESTMGMWLIQQFNQTERMKDEFDQVNQEYVKARTDMFKMNAIFLMPAVNLIEQIVLVLVIWIFGNNLLKGYALDIGIIYAFTSYSKSFFNPIGNMLDSLSVYQDGLVSASRGRKLLANSDLNPSQTGKKVKEQLEGSVEIKELSFSYDQEQKVLKDINIKAKQGQMIALVGHTGSGKSTIINLLMRFYNFTQGQINYDDTSIKDYDLATLKEQVSLVQQDAFMFYGSIKDNIRLHGNYTDEEVIAAAKFTGADHFIEAFPDGYDHLVTEGGASLSAGQKQLINISRSVIRQPKILILDEATASMDTESEQYIQASLDKIRQQATLIVIAHRLSTIKKADQIYVLHKGEIIESGRHQELIDHQGTYYDMYRLQSLKEQ</sequence>
<feature type="transmembrane region" description="Helical" evidence="8">
    <location>
        <begin position="148"/>
        <end position="170"/>
    </location>
</feature>
<dbReference type="EMBL" id="FNCK01000001">
    <property type="protein sequence ID" value="SDF83445.1"/>
    <property type="molecule type" value="Genomic_DNA"/>
</dbReference>
<evidence type="ECO:0000313" key="12">
    <source>
        <dbReference type="Proteomes" id="UP000199708"/>
    </source>
</evidence>
<dbReference type="InterPro" id="IPR003593">
    <property type="entry name" value="AAA+_ATPase"/>
</dbReference>
<keyword evidence="12" id="KW-1185">Reference proteome</keyword>
<feature type="transmembrane region" description="Helical" evidence="8">
    <location>
        <begin position="176"/>
        <end position="194"/>
    </location>
</feature>
<accession>A0A1G7PAV9</accession>
<dbReference type="PANTHER" id="PTHR43394">
    <property type="entry name" value="ATP-DEPENDENT PERMEASE MDL1, MITOCHONDRIAL"/>
    <property type="match status" value="1"/>
</dbReference>
<keyword evidence="4" id="KW-0547">Nucleotide-binding</keyword>
<dbReference type="GO" id="GO:0015421">
    <property type="term" value="F:ABC-type oligopeptide transporter activity"/>
    <property type="evidence" value="ECO:0007669"/>
    <property type="project" value="TreeGrafter"/>
</dbReference>
<feature type="transmembrane region" description="Helical" evidence="8">
    <location>
        <begin position="32"/>
        <end position="56"/>
    </location>
</feature>
<feature type="domain" description="ABC transporter" evidence="9">
    <location>
        <begin position="355"/>
        <end position="588"/>
    </location>
</feature>
<dbReference type="Pfam" id="PF00664">
    <property type="entry name" value="ABC_membrane"/>
    <property type="match status" value="1"/>
</dbReference>
<feature type="transmembrane region" description="Helical" evidence="8">
    <location>
        <begin position="76"/>
        <end position="94"/>
    </location>
</feature>
<dbReference type="SMART" id="SM00382">
    <property type="entry name" value="AAA"/>
    <property type="match status" value="1"/>
</dbReference>
<keyword evidence="7 8" id="KW-0472">Membrane</keyword>
<dbReference type="PROSITE" id="PS00211">
    <property type="entry name" value="ABC_TRANSPORTER_1"/>
    <property type="match status" value="1"/>
</dbReference>
<feature type="transmembrane region" description="Helical" evidence="8">
    <location>
        <begin position="258"/>
        <end position="281"/>
    </location>
</feature>
<evidence type="ECO:0000313" key="11">
    <source>
        <dbReference type="EMBL" id="SDF83445.1"/>
    </source>
</evidence>
<evidence type="ECO:0000259" key="10">
    <source>
        <dbReference type="PROSITE" id="PS50929"/>
    </source>
</evidence>